<dbReference type="WBParaSite" id="NBR_0000299101-mRNA-1">
    <property type="protein sequence ID" value="NBR_0000299101-mRNA-1"/>
    <property type="gene ID" value="NBR_0000299101"/>
</dbReference>
<organism evidence="3">
    <name type="scientific">Nippostrongylus brasiliensis</name>
    <name type="common">Rat hookworm</name>
    <dbReference type="NCBI Taxonomy" id="27835"/>
    <lineage>
        <taxon>Eukaryota</taxon>
        <taxon>Metazoa</taxon>
        <taxon>Ecdysozoa</taxon>
        <taxon>Nematoda</taxon>
        <taxon>Chromadorea</taxon>
        <taxon>Rhabditida</taxon>
        <taxon>Rhabditina</taxon>
        <taxon>Rhabditomorpha</taxon>
        <taxon>Strongyloidea</taxon>
        <taxon>Heligmosomidae</taxon>
        <taxon>Nippostrongylus</taxon>
    </lineage>
</organism>
<dbReference type="AlphaFoldDB" id="A0A0N4XKD9"/>
<dbReference type="STRING" id="27835.A0A0N4XKD9"/>
<evidence type="ECO:0000313" key="3">
    <source>
        <dbReference type="WBParaSite" id="NBR_0000299101-mRNA-1"/>
    </source>
</evidence>
<accession>A0A0N4XKD9</accession>
<dbReference type="Gene3D" id="2.40.70.10">
    <property type="entry name" value="Acid Proteases"/>
    <property type="match status" value="1"/>
</dbReference>
<keyword evidence="2" id="KW-1185">Reference proteome</keyword>
<dbReference type="SUPFAM" id="SSF50630">
    <property type="entry name" value="Acid proteases"/>
    <property type="match status" value="1"/>
</dbReference>
<dbReference type="CDD" id="cd00303">
    <property type="entry name" value="retropepsin_like"/>
    <property type="match status" value="1"/>
</dbReference>
<dbReference type="EMBL" id="UYSL01003989">
    <property type="protein sequence ID" value="VDL66579.1"/>
    <property type="molecule type" value="Genomic_DNA"/>
</dbReference>
<gene>
    <name evidence="1" type="ORF">NBR_LOCUS2990</name>
</gene>
<reference evidence="1 2" key="2">
    <citation type="submission" date="2018-11" db="EMBL/GenBank/DDBJ databases">
        <authorList>
            <consortium name="Pathogen Informatics"/>
        </authorList>
    </citation>
    <scope>NUCLEOTIDE SEQUENCE [LARGE SCALE GENOMIC DNA]</scope>
</reference>
<evidence type="ECO:0000313" key="1">
    <source>
        <dbReference type="EMBL" id="VDL66579.1"/>
    </source>
</evidence>
<dbReference type="Proteomes" id="UP000271162">
    <property type="component" value="Unassembled WGS sequence"/>
</dbReference>
<proteinExistence type="predicted"/>
<name>A0A0N4XKD9_NIPBR</name>
<sequence>MFWAADVCNRRWMLARRTSGSRTTRFTDLRRRTPRPIHSSDRRFFVTQIPIRVNGICLLALVDTGAGITVASKSLLTLLGISELEPSLVPSAVGMAGIPVNFIGSAMVNMSIGSEEFEQQVHFTATQCVPTQASAYNLILGNDVLARVPRWSVDYNQRVFHMGNDAVQIYTCAASDVAPRPTQTASAHTELA</sequence>
<protein>
    <submittedName>
        <fullName evidence="3">Peptidase A2 domain-containing protein</fullName>
    </submittedName>
</protein>
<dbReference type="InterPro" id="IPR021109">
    <property type="entry name" value="Peptidase_aspartic_dom_sf"/>
</dbReference>
<evidence type="ECO:0000313" key="2">
    <source>
        <dbReference type="Proteomes" id="UP000271162"/>
    </source>
</evidence>
<reference evidence="3" key="1">
    <citation type="submission" date="2017-02" db="UniProtKB">
        <authorList>
            <consortium name="WormBaseParasite"/>
        </authorList>
    </citation>
    <scope>IDENTIFICATION</scope>
</reference>